<evidence type="ECO:0000313" key="2">
    <source>
        <dbReference type="Proteomes" id="UP000656319"/>
    </source>
</evidence>
<protein>
    <submittedName>
        <fullName evidence="1">Uncharacterized protein</fullName>
    </submittedName>
</protein>
<organism evidence="1 2">
    <name type="scientific">Paraburkholderia hiiakae</name>
    <dbReference type="NCBI Taxonomy" id="1081782"/>
    <lineage>
        <taxon>Bacteria</taxon>
        <taxon>Pseudomonadati</taxon>
        <taxon>Pseudomonadota</taxon>
        <taxon>Betaproteobacteria</taxon>
        <taxon>Burkholderiales</taxon>
        <taxon>Burkholderiaceae</taxon>
        <taxon>Paraburkholderia</taxon>
    </lineage>
</organism>
<sequence length="289" mass="32414">MLAMMQTVILVTSVMTGCGSVRARTIIVNEIGVEYNYFLEPQCALIIRRTIGTAKAGWSVPDLCDKYRASGKDDVIDMAPGSPGQPSIPIRKSDYISLDELSPWTGIAPIRAYYVISRRREDPDPDAAPSYLPYDGWNKVENYIAVDHDGYEVNVENNKRTGYRFYEYLGWCYLATESKPRIFKYFTLCKDSEYSGFPESINTINRPWINIMERNTVDLGERMPAGGEVRGTTPIKPLIYSDFPISDNGRVSRGRAMCMADCAPGMLMKLLHAGQSIWGPSGKMRAGKE</sequence>
<dbReference type="Proteomes" id="UP000656319">
    <property type="component" value="Unassembled WGS sequence"/>
</dbReference>
<accession>A0ABM8PA68</accession>
<comment type="caution">
    <text evidence="1">The sequence shown here is derived from an EMBL/GenBank/DDBJ whole genome shotgun (WGS) entry which is preliminary data.</text>
</comment>
<gene>
    <name evidence="1" type="ORF">LMG27952_07158</name>
</gene>
<proteinExistence type="predicted"/>
<keyword evidence="2" id="KW-1185">Reference proteome</keyword>
<evidence type="ECO:0000313" key="1">
    <source>
        <dbReference type="EMBL" id="CAD6560527.1"/>
    </source>
</evidence>
<name>A0ABM8PA68_9BURK</name>
<reference evidence="1 2" key="1">
    <citation type="submission" date="2020-10" db="EMBL/GenBank/DDBJ databases">
        <authorList>
            <person name="Peeters C."/>
        </authorList>
    </citation>
    <scope>NUCLEOTIDE SEQUENCE [LARGE SCALE GENOMIC DNA]</scope>
    <source>
        <strain evidence="1 2">LMG 27952</strain>
    </source>
</reference>
<dbReference type="EMBL" id="CAJHCQ010000030">
    <property type="protein sequence ID" value="CAD6560527.1"/>
    <property type="molecule type" value="Genomic_DNA"/>
</dbReference>